<organism evidence="2">
    <name type="scientific">uncultured Desulfobacterium sp</name>
    <dbReference type="NCBI Taxonomy" id="201089"/>
    <lineage>
        <taxon>Bacteria</taxon>
        <taxon>Pseudomonadati</taxon>
        <taxon>Thermodesulfobacteriota</taxon>
        <taxon>Desulfobacteria</taxon>
        <taxon>Desulfobacterales</taxon>
        <taxon>Desulfobacteriaceae</taxon>
        <taxon>Desulfobacterium</taxon>
        <taxon>environmental samples</taxon>
    </lineage>
</organism>
<keyword evidence="1" id="KW-0472">Membrane</keyword>
<accession>A0A445N1Y4</accession>
<name>A0A445N1Y4_9BACT</name>
<dbReference type="AlphaFoldDB" id="A0A445N1Y4"/>
<evidence type="ECO:0000256" key="1">
    <source>
        <dbReference type="SAM" id="Phobius"/>
    </source>
</evidence>
<reference evidence="2" key="1">
    <citation type="submission" date="2018-01" db="EMBL/GenBank/DDBJ databases">
        <authorList>
            <person name="Regsiter A."/>
            <person name="William W."/>
        </authorList>
    </citation>
    <scope>NUCLEOTIDE SEQUENCE</scope>
    <source>
        <strain evidence="2">TRIP AH-1</strain>
    </source>
</reference>
<protein>
    <submittedName>
        <fullName evidence="2">Uncharacterized protein</fullName>
    </submittedName>
</protein>
<keyword evidence="1" id="KW-1133">Transmembrane helix</keyword>
<keyword evidence="1" id="KW-0812">Transmembrane</keyword>
<gene>
    <name evidence="2" type="ORF">PITCH_A720053</name>
</gene>
<proteinExistence type="predicted"/>
<dbReference type="EMBL" id="OJIN01000217">
    <property type="protein sequence ID" value="SPD75713.1"/>
    <property type="molecule type" value="Genomic_DNA"/>
</dbReference>
<evidence type="ECO:0000313" key="2">
    <source>
        <dbReference type="EMBL" id="SPD75713.1"/>
    </source>
</evidence>
<sequence length="98" mass="11051">MSLYSVIYTFIAVAIMLFTIKNGKSFDTDNDLTAAERHILQKLFLWETMASSLNEFREKKDSALTAGWNNSGPVKEGPALNSIILELERRVAERIGKN</sequence>
<feature type="transmembrane region" description="Helical" evidence="1">
    <location>
        <begin position="6"/>
        <end position="23"/>
    </location>
</feature>